<feature type="chain" id="PRO_5047063920" evidence="1">
    <location>
        <begin position="21"/>
        <end position="684"/>
    </location>
</feature>
<dbReference type="RefSeq" id="WP_405275456.1">
    <property type="nucleotide sequence ID" value="NZ_JBBHLI010000002.1"/>
</dbReference>
<dbReference type="SUPFAM" id="SSF49373">
    <property type="entry name" value="Invasin/intimin cell-adhesion fragments"/>
    <property type="match status" value="1"/>
</dbReference>
<dbReference type="InterPro" id="IPR003343">
    <property type="entry name" value="Big_2"/>
</dbReference>
<keyword evidence="1" id="KW-0732">Signal</keyword>
<sequence>MTRIRSALVLAFAAGVAACSDGNQTLPAPVVDQIVIAPESGSVTTLGATIAFDAEARTSTGVPVAGLSFDWTSSNTSVATVDANGVATAVGFGEATITAEVDGVSAGAIFSVRDCTASVALAPGEWTALAVPAAGDCGVILPAGSAGDRYRVAVVSTDTTRNGAAVSNVAVDIVPLGTTALTEPAAPAATSAAPSAAVARALRVRGLGEAARMAEHTALAHDRMRADEARILGALGPDAVLRESTSARSPARQVQNPTQTISLDPNTSSCEATDNVLANLVYFDDRLAFYQDAEQAQTSLAVTAQQAQRMAEFYRDFGEPVIDAYYDGVSDIDNNDRVIVFITPEVVFPTAAFVWSGDFFEANASTGCAASNEGEYIYFSAEVMQLQDDVDGPGWQSLETLVHEMKHVSSLYRSVLRPRGQQYHPSWVEEGTAEIAGNMATRLAWSSVGGPAINARIDDEDIIDTGFDASTGDIKPEFFGVAIRMLRAQGFLASQPNGLVVSPNGALDDHSVYGSGWTFFRWLGDSYGNAASAPMADADLFKSLNATAAMPGVRGLEDELGVPFPRLLERFAAAVMFHATPNAPTGLDFTGYDFPTAIEVFCFAADNPACSGSAPGPTGYWPWPVTTNSDGTPSWTLQQPTEFSGSIGPAGLRIHDFVSNGTGTGAELVISAPAQARIVVARIQ</sequence>
<dbReference type="Proteomes" id="UP001484239">
    <property type="component" value="Unassembled WGS sequence"/>
</dbReference>
<organism evidence="3 4">
    <name type="scientific">Gaopeijia maritima</name>
    <dbReference type="NCBI Taxonomy" id="3119007"/>
    <lineage>
        <taxon>Bacteria</taxon>
        <taxon>Pseudomonadati</taxon>
        <taxon>Gemmatimonadota</taxon>
        <taxon>Longimicrobiia</taxon>
        <taxon>Gaopeijiales</taxon>
        <taxon>Gaopeijiaceae</taxon>
        <taxon>Gaopeijia</taxon>
    </lineage>
</organism>
<dbReference type="Pfam" id="PF02368">
    <property type="entry name" value="Big_2"/>
    <property type="match status" value="1"/>
</dbReference>
<accession>A0ABU9E7T3</accession>
<evidence type="ECO:0000256" key="1">
    <source>
        <dbReference type="SAM" id="SignalP"/>
    </source>
</evidence>
<name>A0ABU9E7T3_9BACT</name>
<dbReference type="PROSITE" id="PS51257">
    <property type="entry name" value="PROKAR_LIPOPROTEIN"/>
    <property type="match status" value="1"/>
</dbReference>
<dbReference type="SMART" id="SM00635">
    <property type="entry name" value="BID_2"/>
    <property type="match status" value="1"/>
</dbReference>
<protein>
    <submittedName>
        <fullName evidence="3">Ig-like domain-containing protein</fullName>
    </submittedName>
</protein>
<reference evidence="3 4" key="1">
    <citation type="submission" date="2024-02" db="EMBL/GenBank/DDBJ databases">
        <title>A novel Gemmatimonadota bacterium.</title>
        <authorList>
            <person name="Du Z.-J."/>
            <person name="Ye Y.-Q."/>
        </authorList>
    </citation>
    <scope>NUCLEOTIDE SEQUENCE [LARGE SCALE GENOMIC DNA]</scope>
    <source>
        <strain evidence="3 4">DH-20</strain>
    </source>
</reference>
<dbReference type="Gene3D" id="2.60.40.1080">
    <property type="match status" value="1"/>
</dbReference>
<evidence type="ECO:0000313" key="4">
    <source>
        <dbReference type="Proteomes" id="UP001484239"/>
    </source>
</evidence>
<gene>
    <name evidence="3" type="ORF">WI372_04185</name>
</gene>
<proteinExistence type="predicted"/>
<dbReference type="EMBL" id="JBBHLI010000002">
    <property type="protein sequence ID" value="MEK9500164.1"/>
    <property type="molecule type" value="Genomic_DNA"/>
</dbReference>
<keyword evidence="4" id="KW-1185">Reference proteome</keyword>
<comment type="caution">
    <text evidence="3">The sequence shown here is derived from an EMBL/GenBank/DDBJ whole genome shotgun (WGS) entry which is preliminary data.</text>
</comment>
<evidence type="ECO:0000313" key="3">
    <source>
        <dbReference type="EMBL" id="MEK9500164.1"/>
    </source>
</evidence>
<dbReference type="InterPro" id="IPR008964">
    <property type="entry name" value="Invasin/intimin_cell_adhesion"/>
</dbReference>
<evidence type="ECO:0000259" key="2">
    <source>
        <dbReference type="SMART" id="SM00635"/>
    </source>
</evidence>
<feature type="signal peptide" evidence="1">
    <location>
        <begin position="1"/>
        <end position="20"/>
    </location>
</feature>
<feature type="domain" description="BIG2" evidence="2">
    <location>
        <begin position="30"/>
        <end position="111"/>
    </location>
</feature>